<name>A0A6P8W888_DROAB</name>
<proteinExistence type="predicted"/>
<dbReference type="PROSITE" id="PS50802">
    <property type="entry name" value="OTU"/>
    <property type="match status" value="1"/>
</dbReference>
<evidence type="ECO:0000259" key="1">
    <source>
        <dbReference type="PROSITE" id="PS50802"/>
    </source>
</evidence>
<dbReference type="AlphaFoldDB" id="A0A6P8W888"/>
<protein>
    <submittedName>
        <fullName evidence="3">Protein ovarian tumor locus</fullName>
    </submittedName>
</protein>
<accession>A0A6P8W888</accession>
<sequence length="313" mass="36513">MSWPHTRGGMIEMRAMCLLYRRNLRIHEFNKPSVVITYSKKFGQLFTIYYTSQHHFEIVYTNSYYKTAAAAQAICYKLIFKQLLRMPDVELAVQHMLFPSTYKKSSVIHFGDKLVFRNGHSIPLDKPQQTNCMLINELQCNFHNGHSSVSCMRKLLHEHCVPFSFQVAKSLHPQFYRNVELDVYRNTNLHVGDKCVVSITKRCFDCYIQSIDLDTRSCCVYVVHWCQMVKVSLSKVRRSPLDEFRHNSEEKMLMSNCLGCVSWTQVLLFTKTAAQFSSGKREQSMLPLKVHQQQHQGQLQQSSTSTFNFAMQH</sequence>
<evidence type="ECO:0000313" key="2">
    <source>
        <dbReference type="Proteomes" id="UP000515160"/>
    </source>
</evidence>
<evidence type="ECO:0000313" key="3">
    <source>
        <dbReference type="RefSeq" id="XP_034099851.2"/>
    </source>
</evidence>
<dbReference type="OrthoDB" id="10017659at2759"/>
<keyword evidence="2" id="KW-1185">Reference proteome</keyword>
<dbReference type="InterPro" id="IPR003323">
    <property type="entry name" value="OTU_dom"/>
</dbReference>
<organism evidence="2 3">
    <name type="scientific">Drosophila albomicans</name>
    <name type="common">Fruit fly</name>
    <dbReference type="NCBI Taxonomy" id="7291"/>
    <lineage>
        <taxon>Eukaryota</taxon>
        <taxon>Metazoa</taxon>
        <taxon>Ecdysozoa</taxon>
        <taxon>Arthropoda</taxon>
        <taxon>Hexapoda</taxon>
        <taxon>Insecta</taxon>
        <taxon>Pterygota</taxon>
        <taxon>Neoptera</taxon>
        <taxon>Endopterygota</taxon>
        <taxon>Diptera</taxon>
        <taxon>Brachycera</taxon>
        <taxon>Muscomorpha</taxon>
        <taxon>Ephydroidea</taxon>
        <taxon>Drosophilidae</taxon>
        <taxon>Drosophila</taxon>
    </lineage>
</organism>
<gene>
    <name evidence="3" type="primary">LOC117565015</name>
</gene>
<reference evidence="3" key="1">
    <citation type="submission" date="2025-08" db="UniProtKB">
        <authorList>
            <consortium name="RefSeq"/>
        </authorList>
    </citation>
    <scope>IDENTIFICATION</scope>
    <source>
        <strain evidence="3">15112-1751.03</strain>
        <tissue evidence="3">Whole Adult</tissue>
    </source>
</reference>
<feature type="domain" description="OTU" evidence="1">
    <location>
        <begin position="1"/>
        <end position="62"/>
    </location>
</feature>
<dbReference type="GeneID" id="117565015"/>
<dbReference type="Proteomes" id="UP000515160">
    <property type="component" value="Chromosome 2L"/>
</dbReference>
<dbReference type="RefSeq" id="XP_034099851.2">
    <property type="nucleotide sequence ID" value="XM_034243960.2"/>
</dbReference>